<gene>
    <name evidence="1" type="ORF">SDC9_208816</name>
</gene>
<organism evidence="1">
    <name type="scientific">bioreactor metagenome</name>
    <dbReference type="NCBI Taxonomy" id="1076179"/>
    <lineage>
        <taxon>unclassified sequences</taxon>
        <taxon>metagenomes</taxon>
        <taxon>ecological metagenomes</taxon>
    </lineage>
</organism>
<dbReference type="EMBL" id="VSSQ01137195">
    <property type="protein sequence ID" value="MPN61082.1"/>
    <property type="molecule type" value="Genomic_DNA"/>
</dbReference>
<evidence type="ECO:0008006" key="2">
    <source>
        <dbReference type="Google" id="ProtNLM"/>
    </source>
</evidence>
<name>A0A645JD38_9ZZZZ</name>
<evidence type="ECO:0000313" key="1">
    <source>
        <dbReference type="EMBL" id="MPN61082.1"/>
    </source>
</evidence>
<dbReference type="GO" id="GO:0046872">
    <property type="term" value="F:metal ion binding"/>
    <property type="evidence" value="ECO:0007669"/>
    <property type="project" value="InterPro"/>
</dbReference>
<dbReference type="SUPFAM" id="SSF53807">
    <property type="entry name" value="Helical backbone' metal receptor"/>
    <property type="match status" value="1"/>
</dbReference>
<dbReference type="AlphaFoldDB" id="A0A645JD38"/>
<accession>A0A645JD38</accession>
<dbReference type="Pfam" id="PF01297">
    <property type="entry name" value="ZnuA"/>
    <property type="match status" value="1"/>
</dbReference>
<dbReference type="GO" id="GO:0030001">
    <property type="term" value="P:metal ion transport"/>
    <property type="evidence" value="ECO:0007669"/>
    <property type="project" value="InterPro"/>
</dbReference>
<comment type="caution">
    <text evidence="1">The sequence shown here is derived from an EMBL/GenBank/DDBJ whole genome shotgun (WGS) entry which is preliminary data.</text>
</comment>
<reference evidence="1" key="1">
    <citation type="submission" date="2019-08" db="EMBL/GenBank/DDBJ databases">
        <authorList>
            <person name="Kucharzyk K."/>
            <person name="Murdoch R.W."/>
            <person name="Higgins S."/>
            <person name="Loffler F."/>
        </authorList>
    </citation>
    <scope>NUCLEOTIDE SEQUENCE</scope>
</reference>
<dbReference type="InterPro" id="IPR006127">
    <property type="entry name" value="ZnuA-like"/>
</dbReference>
<proteinExistence type="predicted"/>
<sequence length="79" mass="8843">MYALEEEGKEATIEHLQDMIDLAKEENIKVVFYQEEIDSSQSESFAEEIGGKTTQLAPLAADYIGNLKKMAQIMGEAMQ</sequence>
<dbReference type="Gene3D" id="3.40.50.1980">
    <property type="entry name" value="Nitrogenase molybdenum iron protein domain"/>
    <property type="match status" value="1"/>
</dbReference>
<protein>
    <recommendedName>
        <fullName evidence="2">High-affinity zinc uptake system binding-protein ZnuA</fullName>
    </recommendedName>
</protein>